<evidence type="ECO:0000313" key="1">
    <source>
        <dbReference type="EMBL" id="MDK9495790.1"/>
    </source>
</evidence>
<reference evidence="1 2" key="1">
    <citation type="submission" date="2023-05" db="EMBL/GenBank/DDBJ databases">
        <title>Sequencing and Assembly of Streptomyces sp. NP73.</title>
        <authorList>
            <person name="Konwar A.N."/>
            <person name="Saikia K."/>
            <person name="Thakur D."/>
        </authorList>
    </citation>
    <scope>NUCLEOTIDE SEQUENCE [LARGE SCALE GENOMIC DNA]</scope>
    <source>
        <strain evidence="1 2">NP73</strain>
    </source>
</reference>
<evidence type="ECO:0008006" key="3">
    <source>
        <dbReference type="Google" id="ProtNLM"/>
    </source>
</evidence>
<organism evidence="1 2">
    <name type="scientific">Streptomyces katrae</name>
    <dbReference type="NCBI Taxonomy" id="68223"/>
    <lineage>
        <taxon>Bacteria</taxon>
        <taxon>Bacillati</taxon>
        <taxon>Actinomycetota</taxon>
        <taxon>Actinomycetes</taxon>
        <taxon>Kitasatosporales</taxon>
        <taxon>Streptomycetaceae</taxon>
        <taxon>Streptomyces</taxon>
    </lineage>
</organism>
<comment type="caution">
    <text evidence="1">The sequence shown here is derived from an EMBL/GenBank/DDBJ whole genome shotgun (WGS) entry which is preliminary data.</text>
</comment>
<accession>A0ABT7GQC1</accession>
<evidence type="ECO:0000313" key="2">
    <source>
        <dbReference type="Proteomes" id="UP001223390"/>
    </source>
</evidence>
<name>A0ABT7GQC1_9ACTN</name>
<dbReference type="Proteomes" id="UP001223390">
    <property type="component" value="Unassembled WGS sequence"/>
</dbReference>
<proteinExistence type="predicted"/>
<sequence length="95" mass="10482">MIEKDSLEARLTELRALMAEHIGAALAHLDGIQDPLERERAARLLSDDLLPHAVRSARQARTAAVLELRQGRTLREVGELLGLSIPRVDQLAKGK</sequence>
<dbReference type="EMBL" id="JASITI010000008">
    <property type="protein sequence ID" value="MDK9495790.1"/>
    <property type="molecule type" value="Genomic_DNA"/>
</dbReference>
<keyword evidence="2" id="KW-1185">Reference proteome</keyword>
<gene>
    <name evidence="1" type="ORF">QEZ40_007083</name>
</gene>
<protein>
    <recommendedName>
        <fullName evidence="3">RNA polymerase sigma-70 region 4 domain-containing protein</fullName>
    </recommendedName>
</protein>
<dbReference type="RefSeq" id="WP_285341324.1">
    <property type="nucleotide sequence ID" value="NZ_JASITI010000008.1"/>
</dbReference>